<evidence type="ECO:0000313" key="5">
    <source>
        <dbReference type="Proteomes" id="UP000219860"/>
    </source>
</evidence>
<dbReference type="Proteomes" id="UP000516480">
    <property type="component" value="Chromosome 12"/>
</dbReference>
<evidence type="ECO:0000313" key="7">
    <source>
        <dbReference type="Proteomes" id="UP000516480"/>
    </source>
</evidence>
<dbReference type="VEuPathDB" id="PlasmoDB:PBANKA_1213300"/>
<evidence type="ECO:0000313" key="4">
    <source>
        <dbReference type="EMBL" id="SCO63600.1"/>
    </source>
</evidence>
<reference evidence="5 7" key="1">
    <citation type="submission" date="2016-08" db="EMBL/GenBank/DDBJ databases">
        <authorList>
            <consortium name="Pathogen Informatics"/>
        </authorList>
    </citation>
    <scope>NUCLEOTIDE SEQUENCE [LARGE SCALE GENOMIC DNA]</scope>
    <source>
        <strain evidence="2 7">NK65 ny</strain>
        <strain evidence="3 6">NK65e</strain>
        <strain evidence="4 5">SP11 Antwerpcl1</strain>
    </source>
</reference>
<name>A0A1C6YN75_PLABE</name>
<dbReference type="EMBL" id="LT608260">
    <property type="protein sequence ID" value="SCO63600.1"/>
    <property type="molecule type" value="Genomic_DNA"/>
</dbReference>
<feature type="compositionally biased region" description="Basic and acidic residues" evidence="1">
    <location>
        <begin position="1346"/>
        <end position="1362"/>
    </location>
</feature>
<dbReference type="Proteomes" id="UP000219860">
    <property type="component" value="Chromosome 12"/>
</dbReference>
<evidence type="ECO:0000256" key="1">
    <source>
        <dbReference type="SAM" id="MobiDB-lite"/>
    </source>
</evidence>
<dbReference type="OrthoDB" id="386089at2759"/>
<dbReference type="EMBL" id="LT608148">
    <property type="protein sequence ID" value="SCM24816.1"/>
    <property type="molecule type" value="Genomic_DNA"/>
</dbReference>
<evidence type="ECO:0000313" key="6">
    <source>
        <dbReference type="Proteomes" id="UP000220214"/>
    </source>
</evidence>
<feature type="region of interest" description="Disordered" evidence="1">
    <location>
        <begin position="1323"/>
        <end position="1368"/>
    </location>
</feature>
<feature type="compositionally biased region" description="Polar residues" evidence="1">
    <location>
        <begin position="1335"/>
        <end position="1344"/>
    </location>
</feature>
<organism evidence="2 7">
    <name type="scientific">Plasmodium berghei</name>
    <dbReference type="NCBI Taxonomy" id="5821"/>
    <lineage>
        <taxon>Eukaryota</taxon>
        <taxon>Sar</taxon>
        <taxon>Alveolata</taxon>
        <taxon>Apicomplexa</taxon>
        <taxon>Aconoidasida</taxon>
        <taxon>Haemosporida</taxon>
        <taxon>Plasmodiidae</taxon>
        <taxon>Plasmodium</taxon>
        <taxon>Plasmodium (Vinckeia)</taxon>
    </lineage>
</organism>
<protein>
    <submittedName>
        <fullName evidence="2">Uncharacterized protein</fullName>
    </submittedName>
</protein>
<dbReference type="Proteomes" id="UP000220214">
    <property type="component" value="Chromosome 12"/>
</dbReference>
<gene>
    <name evidence="3" type="ORF">PBNK65E_000317200</name>
    <name evidence="2" type="ORF">PBNK65NY_000316700</name>
    <name evidence="4" type="ORF">PBSP11A_000316800</name>
</gene>
<evidence type="ECO:0000313" key="2">
    <source>
        <dbReference type="EMBL" id="SCM24816.1"/>
    </source>
</evidence>
<sequence length="1888" mass="218981">MSLNNSTNFVINADKENDASHNKPTNDINLFSDILSRDMKGVLNDSTKEINMHEQDRNNCNIDSFFNDVNLNSSNNNFSKLIEVEKKMSNENKHLDDNIQEKINDIDEKKEETLLLNIADNMTCSDISMKSLASSEKKKKSEFTSMLEDANEKAEKPKLVSKFLEELNYNNKKSHTPIFSEAFNLIDISSISEETKQSVYSKLDYDFSSMKNIGLNKFIINEMENDKNKKIEYSNICDEEETDNKSLNEERKIYNNNEILDNYSIQKKSECSDLSNISENESDGIDKLFNRHKIEVSNLSKYFDFHKNEIKNNIDTLKTDEKFKNSTCKDSYTNLENDEIYEYGSDSSNNSTTSFDEKIDIEKGENNENKQVDIDSILTLNNLEKINKNYITLKERPLGSMLTEEESLNLETNYITNDILNDILNIKDEKITFEKFKNYFISLNYEVNVEKLRLLFNSIVEHKKCNMKNDEEKENKIDKQKENNLINQEEIYINIDNLKSYIIERNSKNNNYFNEILKMIIHFNNILLLMVNSSSIKNEDKILFELLVFKFSSSFNGIVETPNDIDNLIKHLNEIIKLILLDDSKNKNLKNIILDYLRTNKISLKNNEILSQLNKSSKNILEKSKQIKHCDNIEAESEKNTTELLNSGNSNSEIRKEEDYQYKATNEKHSIKMEKKITKNLKISLNDTENNTRNLTKDIIISEINSTNKSSGNYKKNNECSENTEHSEELFECDNSIDESTEEMKKERNIIDIEKIKNDIKITNHSEHSYDKNKKIKNNSKKNIKCKNVVKNSNSKIDEINSNSTNGNKKKKIRLEKKSKVENSEAKIDRVGKDGEQVKNANEIDKKIKEGVTNCVNAKINDAKNNYMRNYTNDINMKNVQNYMKRFSSMNNTNNIPSYIIMNKNNRYINSNNALYKNGNFLFPTIGDINDYNTQTVKLTNSGYINENKAFGKPESFNHHIFKDNCQNNFIKKNSINENTDNIINSNQYLWNEKLRAHPNIKHNTNNYIIQAKNCINNNTAHYKENPCLHFSSHLNSTIDNSYISKLNEDYIFASNLDPYKNAILGKEPHMNINSFNKVRSTISINNAINGINVDNDRVYEKSKMILKKDGSVANTSKSDVNKNIIGNTWENNNININNEQYKIKSISNLNQFKNKIIDEKNKRYSISYTKIPNNNNIYIGFRRNINNFSGKNNANINSRRNKSQNKYLSSKSDVHATINSTTNLTSEKRDSDFTNKNLSNFESGLFKLKSFANILKETNKSREICEKNEKESKNVYHRFTEILTNGIKRFTLGSTKSINLNINDEKENKDSKNVDVNNNKLCEQNESNTEKDNNNTNFMIEQSENNDKTKIDKTENNKVEESQCVNKSKNENNKISNISCNPKEYNLNDGNIKKMNNFSNNVDEIKKQTNNIINYRNSNMHLMNNNLSNIKNFDKLNNDKLGNNGICDNIKASNIHYKNFSSNNNNIVNNNNNTLHTYKMHVDNPDMKYKKGYHSNIFNRGNQGLLNIKKSCSNYVNNNRITTSIYEAATNSGVRSGSGGDHFIHFHKRNSTLNGAMPFTKFHDHNKNIINNINTKGNSNENNPIIHGIINKNKIELPNEFNKSFMKRESKLDIMNNSRIINMGNNTNEDIGKYIYDKDHLFLKPITGFEKVNNETNLFMQATNDNFVTKGNQINYDINNSGMNKIDGSIIEKAVSNELSMNNLKKNISEKQTNNMISTNTIKMHNNQENGNRNCILKTQRFFQNNVAKSGYQNELQNNYLKNYEKNIKSNSNHSTKETKFVYKDDTKYNMPTTFLKEFQKNISNDKTYIETFDENNLTIEQIMKIPGVKLGKNYIQDINVCSDWSKFNDYDQKVIKQSIQNNFDNNNFNNFMDYTQFTNTFFSTEK</sequence>
<dbReference type="EMBL" id="LT614638">
    <property type="protein sequence ID" value="SCN27177.1"/>
    <property type="molecule type" value="Genomic_DNA"/>
</dbReference>
<evidence type="ECO:0000313" key="3">
    <source>
        <dbReference type="EMBL" id="SCN27177.1"/>
    </source>
</evidence>
<dbReference type="OMA" id="FRSEQMN"/>
<proteinExistence type="predicted"/>
<accession>A0A1C6YN75</accession>